<dbReference type="AlphaFoldDB" id="U6M243"/>
<reference evidence="3" key="2">
    <citation type="submission" date="2013-10" db="EMBL/GenBank/DDBJ databases">
        <authorList>
            <person name="Aslett M."/>
        </authorList>
    </citation>
    <scope>NUCLEOTIDE SEQUENCE [LARGE SCALE GENOMIC DNA]</scope>
    <source>
        <strain evidence="3">Weybridge</strain>
    </source>
</reference>
<keyword evidence="4" id="KW-1185">Reference proteome</keyword>
<accession>U6M243</accession>
<feature type="region of interest" description="Disordered" evidence="1">
    <location>
        <begin position="1"/>
        <end position="20"/>
    </location>
</feature>
<reference evidence="3" key="1">
    <citation type="submission" date="2013-10" db="EMBL/GenBank/DDBJ databases">
        <title>Genomic analysis of the causative agents of coccidiosis in chickens.</title>
        <authorList>
            <person name="Reid A.J."/>
            <person name="Blake D."/>
            <person name="Billington K."/>
            <person name="Browne H."/>
            <person name="Dunn M."/>
            <person name="Hung S."/>
            <person name="Kawahara F."/>
            <person name="Miranda-Saavedra D."/>
            <person name="Mourier T."/>
            <person name="Nagra H."/>
            <person name="Otto T.D."/>
            <person name="Rawlings N."/>
            <person name="Sanchez A."/>
            <person name="Sanders M."/>
            <person name="Subramaniam C."/>
            <person name="Tay Y."/>
            <person name="Dear P."/>
            <person name="Doerig C."/>
            <person name="Gruber A."/>
            <person name="Parkinson J."/>
            <person name="Shirley M."/>
            <person name="Wan K.L."/>
            <person name="Berriman M."/>
            <person name="Tomley F."/>
            <person name="Pain A."/>
        </authorList>
    </citation>
    <scope>NUCLEOTIDE SEQUENCE [LARGE SCALE GENOMIC DNA]</scope>
    <source>
        <strain evidence="3">Weybridge</strain>
    </source>
</reference>
<feature type="region of interest" description="Disordered" evidence="1">
    <location>
        <begin position="217"/>
        <end position="265"/>
    </location>
</feature>
<evidence type="ECO:0000256" key="1">
    <source>
        <dbReference type="SAM" id="MobiDB-lite"/>
    </source>
</evidence>
<organism evidence="3 4">
    <name type="scientific">Eimeria maxima</name>
    <name type="common">Coccidian parasite</name>
    <dbReference type="NCBI Taxonomy" id="5804"/>
    <lineage>
        <taxon>Eukaryota</taxon>
        <taxon>Sar</taxon>
        <taxon>Alveolata</taxon>
        <taxon>Apicomplexa</taxon>
        <taxon>Conoidasida</taxon>
        <taxon>Coccidia</taxon>
        <taxon>Eucoccidiorida</taxon>
        <taxon>Eimeriorina</taxon>
        <taxon>Eimeriidae</taxon>
        <taxon>Eimeria</taxon>
    </lineage>
</organism>
<feature type="compositionally biased region" description="Basic and acidic residues" evidence="1">
    <location>
        <begin position="327"/>
        <end position="337"/>
    </location>
</feature>
<feature type="transmembrane region" description="Helical" evidence="2">
    <location>
        <begin position="51"/>
        <end position="73"/>
    </location>
</feature>
<feature type="region of interest" description="Disordered" evidence="1">
    <location>
        <begin position="438"/>
        <end position="459"/>
    </location>
</feature>
<dbReference type="OrthoDB" id="348356at2759"/>
<feature type="region of interest" description="Disordered" evidence="1">
    <location>
        <begin position="160"/>
        <end position="199"/>
    </location>
</feature>
<keyword evidence="2" id="KW-0812">Transmembrane</keyword>
<keyword evidence="2" id="KW-0472">Membrane</keyword>
<dbReference type="EMBL" id="HG719591">
    <property type="protein sequence ID" value="CDJ58312.1"/>
    <property type="molecule type" value="Genomic_DNA"/>
</dbReference>
<proteinExistence type="predicted"/>
<dbReference type="Proteomes" id="UP000030763">
    <property type="component" value="Unassembled WGS sequence"/>
</dbReference>
<evidence type="ECO:0008006" key="5">
    <source>
        <dbReference type="Google" id="ProtNLM"/>
    </source>
</evidence>
<dbReference type="VEuPathDB" id="ToxoDB:EMWEY_00015020"/>
<name>U6M243_EIMMA</name>
<evidence type="ECO:0000313" key="4">
    <source>
        <dbReference type="Proteomes" id="UP000030763"/>
    </source>
</evidence>
<gene>
    <name evidence="3" type="ORF">EMWEY_00015020</name>
</gene>
<dbReference type="RefSeq" id="XP_013334958.1">
    <property type="nucleotide sequence ID" value="XM_013479504.1"/>
</dbReference>
<keyword evidence="2" id="KW-1133">Transmembrane helix</keyword>
<dbReference type="GeneID" id="25335488"/>
<feature type="compositionally biased region" description="Low complexity" evidence="1">
    <location>
        <begin position="164"/>
        <end position="179"/>
    </location>
</feature>
<dbReference type="OMA" id="SEPRTHQ"/>
<feature type="region of interest" description="Disordered" evidence="1">
    <location>
        <begin position="321"/>
        <end position="356"/>
    </location>
</feature>
<evidence type="ECO:0000256" key="2">
    <source>
        <dbReference type="SAM" id="Phobius"/>
    </source>
</evidence>
<sequence length="723" mass="80516">MPEKPNILQENATQRAPPASAYSELPSVGSACAWSGNLSHRAWRSPQHLRAVLAAIASVTAVAALVFFCSRVYERRALLARRSRKLASSEVRDAPFEICENDGEEVEQTHNGSRLPNDVPGSEWSLPLKKRLLVRVAESGAGGDWRNPQQQEQQYFHEASTTEFVSPESSSGPSQEQFGLAPFPIGNPPSSGHLRMPSMPDAAAGQVLLDTYQYPAGHSAQNARKPASREERKLQPRRRRSQRKLEIQHRHHQPQQPHLQEHLHVQQQHMYWQHLPWQQQRQQQETILQQLLERKQQQVMQDHVQQQAVIAKEQAVAPQVELEEVQDQGKRERRQEGELEILELEQRQPLRPADPLSRYVQEDEWIDSSPRHETSEPRTHQLAMQSSAAVAATSSLITRHTVQVSLGLPLASSPPSREHAVDAAVASASMAGAARAAAAPGFPYDDPACSTSTTREGREVGEPIVSSLQTPDNIKDEEATVAGNSAIGGAVFAMPATAQAPAGTELPETPNPYGPVTEHPYVHLPLRIVEKTPTAILANLKCALVFRPCRRDVVPLLQKAHDLLSRRFLELSQMRDLARVARKLMRNAAKHQHQDMSKQPPSTAVERLGLRFLMLDVVVSTFIVLGYDADPGVWKTVTDAISHAAPPLALRGRKKEELQTFNTALGQELSKAIQTLKTGSRPDPACLLYIKRMLFCSPEAPRRFKAPDFDRWRKDDMATTSEP</sequence>
<evidence type="ECO:0000313" key="3">
    <source>
        <dbReference type="EMBL" id="CDJ58312.1"/>
    </source>
</evidence>
<protein>
    <recommendedName>
        <fullName evidence="5">Transmembrane protein</fullName>
    </recommendedName>
</protein>